<dbReference type="PANTHER" id="PTHR34856:SF2">
    <property type="entry name" value="PROTEIN NRFD"/>
    <property type="match status" value="1"/>
</dbReference>
<dbReference type="InterPro" id="IPR052049">
    <property type="entry name" value="Electron_transfer_protein"/>
</dbReference>
<name>A0AAU7DLY1_9BACT</name>
<feature type="transmembrane region" description="Helical" evidence="7">
    <location>
        <begin position="289"/>
        <end position="310"/>
    </location>
</feature>
<comment type="similarity">
    <text evidence="2">Belongs to the NrfD family.</text>
</comment>
<evidence type="ECO:0000256" key="1">
    <source>
        <dbReference type="ARBA" id="ARBA00004651"/>
    </source>
</evidence>
<feature type="transmembrane region" description="Helical" evidence="7">
    <location>
        <begin position="107"/>
        <end position="129"/>
    </location>
</feature>
<keyword evidence="6 7" id="KW-0472">Membrane</keyword>
<protein>
    <submittedName>
        <fullName evidence="8">Polysulfide reductase NrfD</fullName>
    </submittedName>
</protein>
<accession>A0AAU7DLY1</accession>
<evidence type="ECO:0000256" key="2">
    <source>
        <dbReference type="ARBA" id="ARBA00008929"/>
    </source>
</evidence>
<feature type="transmembrane region" description="Helical" evidence="7">
    <location>
        <begin position="171"/>
        <end position="195"/>
    </location>
</feature>
<evidence type="ECO:0000256" key="4">
    <source>
        <dbReference type="ARBA" id="ARBA00022692"/>
    </source>
</evidence>
<dbReference type="RefSeq" id="WP_348263315.1">
    <property type="nucleotide sequence ID" value="NZ_CP121196.1"/>
</dbReference>
<organism evidence="8">
    <name type="scientific">Telmatobacter sp. DSM 110680</name>
    <dbReference type="NCBI Taxonomy" id="3036704"/>
    <lineage>
        <taxon>Bacteria</taxon>
        <taxon>Pseudomonadati</taxon>
        <taxon>Acidobacteriota</taxon>
        <taxon>Terriglobia</taxon>
        <taxon>Terriglobales</taxon>
        <taxon>Acidobacteriaceae</taxon>
        <taxon>Telmatobacter</taxon>
    </lineage>
</organism>
<gene>
    <name evidence="8" type="primary">nrfD</name>
    <name evidence="8" type="ORF">P8935_01895</name>
</gene>
<feature type="transmembrane region" description="Helical" evidence="7">
    <location>
        <begin position="207"/>
        <end position="231"/>
    </location>
</feature>
<dbReference type="EMBL" id="CP121196">
    <property type="protein sequence ID" value="XBH18092.1"/>
    <property type="molecule type" value="Genomic_DNA"/>
</dbReference>
<evidence type="ECO:0000313" key="8">
    <source>
        <dbReference type="EMBL" id="XBH18092.1"/>
    </source>
</evidence>
<feature type="transmembrane region" description="Helical" evidence="7">
    <location>
        <begin position="331"/>
        <end position="350"/>
    </location>
</feature>
<dbReference type="GO" id="GO:0005886">
    <property type="term" value="C:plasma membrane"/>
    <property type="evidence" value="ECO:0007669"/>
    <property type="project" value="UniProtKB-SubCell"/>
</dbReference>
<evidence type="ECO:0000256" key="3">
    <source>
        <dbReference type="ARBA" id="ARBA00022475"/>
    </source>
</evidence>
<feature type="transmembrane region" description="Helical" evidence="7">
    <location>
        <begin position="66"/>
        <end position="87"/>
    </location>
</feature>
<reference evidence="8" key="1">
    <citation type="submission" date="2023-03" db="EMBL/GenBank/DDBJ databases">
        <title>Edaphobacter sp.</title>
        <authorList>
            <person name="Huber K.J."/>
            <person name="Papendorf J."/>
            <person name="Pilke C."/>
            <person name="Bunk B."/>
            <person name="Sproeer C."/>
            <person name="Pester M."/>
        </authorList>
    </citation>
    <scope>NUCLEOTIDE SEQUENCE</scope>
    <source>
        <strain evidence="8">DSM 110680</strain>
    </source>
</reference>
<dbReference type="Pfam" id="PF03916">
    <property type="entry name" value="NrfD"/>
    <property type="match status" value="1"/>
</dbReference>
<feature type="transmembrane region" description="Helical" evidence="7">
    <location>
        <begin position="31"/>
        <end position="54"/>
    </location>
</feature>
<dbReference type="AlphaFoldDB" id="A0AAU7DLY1"/>
<keyword evidence="3" id="KW-1003">Cell membrane</keyword>
<evidence type="ECO:0000256" key="5">
    <source>
        <dbReference type="ARBA" id="ARBA00022989"/>
    </source>
</evidence>
<dbReference type="PANTHER" id="PTHR34856">
    <property type="entry name" value="PROTEIN NRFD"/>
    <property type="match status" value="1"/>
</dbReference>
<evidence type="ECO:0000256" key="6">
    <source>
        <dbReference type="ARBA" id="ARBA00023136"/>
    </source>
</evidence>
<sequence length="407" mass="46058">MCYLAMFLQEQGKIMSGVEGFMYPNEVGLQWSVLIVLYPFITGLVAGAFILASLERVFHVEAVKPTYRLALLTALSFLIVAPLPLQLHLGHPERSPEMYFTPHSTSAMAMFGYVYLWYLMAVLVFEIWLDYRRDIVLLARSSKGLLRLIYKVMTLGSYNISPRSLHIDEKVGWIVTLIGIPSAFLLHGYVGFIFGSIKANPWWSSPLMPVVFIFSAMVSGIAGVMLIYMAVTKLRKEPIDIRCVDTIAMYLFYIFTIDFSLEMLDLIHRVYEADESFRSLNFMVHTKLYFSHIVVQIMLGTVTPLVLLFITQVVKLPEQVRKRMYVTSGCLALMGIFAMRWNVVIGGQLFSKSFLGYTTYKMALVTREGSIVAVALSILPLFILWALVKLLPPWINEHAPQAAATGD</sequence>
<dbReference type="Gene3D" id="1.20.1630.10">
    <property type="entry name" value="Formate dehydrogenase/DMSO reductase domain"/>
    <property type="match status" value="1"/>
</dbReference>
<evidence type="ECO:0000256" key="7">
    <source>
        <dbReference type="SAM" id="Phobius"/>
    </source>
</evidence>
<dbReference type="InterPro" id="IPR005614">
    <property type="entry name" value="NrfD-like"/>
</dbReference>
<feature type="transmembrane region" description="Helical" evidence="7">
    <location>
        <begin position="370"/>
        <end position="388"/>
    </location>
</feature>
<keyword evidence="5 7" id="KW-1133">Transmembrane helix</keyword>
<proteinExistence type="inferred from homology"/>
<keyword evidence="4 7" id="KW-0812">Transmembrane</keyword>
<comment type="subcellular location">
    <subcellularLocation>
        <location evidence="1">Cell membrane</location>
        <topology evidence="1">Multi-pass membrane protein</topology>
    </subcellularLocation>
</comment>